<evidence type="ECO:0000256" key="2">
    <source>
        <dbReference type="SAM" id="MobiDB-lite"/>
    </source>
</evidence>
<dbReference type="SUPFAM" id="SSF56672">
    <property type="entry name" value="DNA/RNA polymerases"/>
    <property type="match status" value="1"/>
</dbReference>
<keyword evidence="3" id="KW-1185">Reference proteome</keyword>
<evidence type="ECO:0000313" key="4">
    <source>
        <dbReference type="WBParaSite" id="PgR048_g057_t02"/>
    </source>
</evidence>
<feature type="compositionally biased region" description="Polar residues" evidence="2">
    <location>
        <begin position="1"/>
        <end position="15"/>
    </location>
</feature>
<dbReference type="AlphaFoldDB" id="A0A915BNG4"/>
<evidence type="ECO:0000313" key="3">
    <source>
        <dbReference type="Proteomes" id="UP000887569"/>
    </source>
</evidence>
<feature type="coiled-coil region" evidence="1">
    <location>
        <begin position="310"/>
        <end position="337"/>
    </location>
</feature>
<reference evidence="4" key="1">
    <citation type="submission" date="2022-11" db="UniProtKB">
        <authorList>
            <consortium name="WormBaseParasite"/>
        </authorList>
    </citation>
    <scope>IDENTIFICATION</scope>
</reference>
<sequence length="366" mass="41564">MSAASEPSGSLSPNEISEESRGKNEGHNDGESSSGVEKGCSQCRAMRASTLQAYVSLRTLRDQVTVLENNDKYRKQLEKVSRDQGVLIDSFRNQLKKTESERNKLLVDFEQMKITNADLRRQLDDILEASRKQKEAVQKASDYQDRFAETLAALKAEHEAREELVRKYSKMADYAEAYEIQVKKLETELNRLKETCSSHEANIALYTHHTPSVLKLMFELADIAEANSLMNQSQGRRVVYYRNNLGLREALMRKGRLKKPATVSISTVGDSEDDELAESVENILSRDQFDDERDVRVSVVDGKEEKTRAVAEVEQKSRVAVEKEKQAENERDELSAEVSTSFQGATYLFLHICLQPPLMHETFECV</sequence>
<proteinExistence type="predicted"/>
<feature type="compositionally biased region" description="Basic and acidic residues" evidence="2">
    <location>
        <begin position="18"/>
        <end position="30"/>
    </location>
</feature>
<dbReference type="WBParaSite" id="PgR048_g057_t02">
    <property type="protein sequence ID" value="PgR048_g057_t02"/>
    <property type="gene ID" value="PgR048_g057"/>
</dbReference>
<feature type="coiled-coil region" evidence="1">
    <location>
        <begin position="175"/>
        <end position="202"/>
    </location>
</feature>
<keyword evidence="1" id="KW-0175">Coiled coil</keyword>
<evidence type="ECO:0000256" key="1">
    <source>
        <dbReference type="SAM" id="Coils"/>
    </source>
</evidence>
<dbReference type="InterPro" id="IPR043502">
    <property type="entry name" value="DNA/RNA_pol_sf"/>
</dbReference>
<protein>
    <submittedName>
        <fullName evidence="4">Uncharacterized protein</fullName>
    </submittedName>
</protein>
<name>A0A915BNG4_PARUN</name>
<accession>A0A915BNG4</accession>
<feature type="region of interest" description="Disordered" evidence="2">
    <location>
        <begin position="1"/>
        <end position="38"/>
    </location>
</feature>
<organism evidence="3 4">
    <name type="scientific">Parascaris univalens</name>
    <name type="common">Nematode worm</name>
    <dbReference type="NCBI Taxonomy" id="6257"/>
    <lineage>
        <taxon>Eukaryota</taxon>
        <taxon>Metazoa</taxon>
        <taxon>Ecdysozoa</taxon>
        <taxon>Nematoda</taxon>
        <taxon>Chromadorea</taxon>
        <taxon>Rhabditida</taxon>
        <taxon>Spirurina</taxon>
        <taxon>Ascaridomorpha</taxon>
        <taxon>Ascaridoidea</taxon>
        <taxon>Ascarididae</taxon>
        <taxon>Parascaris</taxon>
    </lineage>
</organism>
<feature type="coiled-coil region" evidence="1">
    <location>
        <begin position="88"/>
        <end position="136"/>
    </location>
</feature>
<dbReference type="Proteomes" id="UP000887569">
    <property type="component" value="Unplaced"/>
</dbReference>